<dbReference type="Proteomes" id="UP000030765">
    <property type="component" value="Unassembled WGS sequence"/>
</dbReference>
<name>A0A084WE62_ANOSI</name>
<dbReference type="AlphaFoldDB" id="A0A084WE62"/>
<accession>A0A084WE62</accession>
<dbReference type="EMBL" id="ATLV01023160">
    <property type="status" value="NOT_ANNOTATED_CDS"/>
    <property type="molecule type" value="Genomic_DNA"/>
</dbReference>
<gene>
    <name evidence="2" type="ORF">ZHAS_00016700</name>
</gene>
<dbReference type="VEuPathDB" id="VectorBase:ASIC016700"/>
<evidence type="ECO:0000313" key="2">
    <source>
        <dbReference type="EMBL" id="KFB48506.1"/>
    </source>
</evidence>
<evidence type="ECO:0000313" key="4">
    <source>
        <dbReference type="Proteomes" id="UP000030765"/>
    </source>
</evidence>
<keyword evidence="4" id="KW-1185">Reference proteome</keyword>
<dbReference type="EnsemblMetazoa" id="ASIC016700-RA">
    <property type="protein sequence ID" value="ASIC016700-PA"/>
    <property type="gene ID" value="ASIC016700"/>
</dbReference>
<evidence type="ECO:0000313" key="3">
    <source>
        <dbReference type="EnsemblMetazoa" id="ASIC016700-PA"/>
    </source>
</evidence>
<reference evidence="2 4" key="1">
    <citation type="journal article" date="2014" name="BMC Genomics">
        <title>Genome sequence of Anopheles sinensis provides insight into genetics basis of mosquito competence for malaria parasites.</title>
        <authorList>
            <person name="Zhou D."/>
            <person name="Zhang D."/>
            <person name="Ding G."/>
            <person name="Shi L."/>
            <person name="Hou Q."/>
            <person name="Ye Y."/>
            <person name="Xu Y."/>
            <person name="Zhou H."/>
            <person name="Xiong C."/>
            <person name="Li S."/>
            <person name="Yu J."/>
            <person name="Hong S."/>
            <person name="Yu X."/>
            <person name="Zou P."/>
            <person name="Chen C."/>
            <person name="Chang X."/>
            <person name="Wang W."/>
            <person name="Lv Y."/>
            <person name="Sun Y."/>
            <person name="Ma L."/>
            <person name="Shen B."/>
            <person name="Zhu C."/>
        </authorList>
    </citation>
    <scope>NUCLEOTIDE SEQUENCE [LARGE SCALE GENOMIC DNA]</scope>
</reference>
<reference evidence="3" key="2">
    <citation type="submission" date="2020-05" db="UniProtKB">
        <authorList>
            <consortium name="EnsemblMetazoa"/>
        </authorList>
    </citation>
    <scope>IDENTIFICATION</scope>
</reference>
<proteinExistence type="predicted"/>
<organism evidence="2">
    <name type="scientific">Anopheles sinensis</name>
    <name type="common">Mosquito</name>
    <dbReference type="NCBI Taxonomy" id="74873"/>
    <lineage>
        <taxon>Eukaryota</taxon>
        <taxon>Metazoa</taxon>
        <taxon>Ecdysozoa</taxon>
        <taxon>Arthropoda</taxon>
        <taxon>Hexapoda</taxon>
        <taxon>Insecta</taxon>
        <taxon>Pterygota</taxon>
        <taxon>Neoptera</taxon>
        <taxon>Endopterygota</taxon>
        <taxon>Diptera</taxon>
        <taxon>Nematocera</taxon>
        <taxon>Culicoidea</taxon>
        <taxon>Culicidae</taxon>
        <taxon>Anophelinae</taxon>
        <taxon>Anopheles</taxon>
    </lineage>
</organism>
<protein>
    <submittedName>
        <fullName evidence="2 3">Uncharacterized protein</fullName>
    </submittedName>
</protein>
<feature type="region of interest" description="Disordered" evidence="1">
    <location>
        <begin position="1"/>
        <end position="107"/>
    </location>
</feature>
<feature type="compositionally biased region" description="Basic and acidic residues" evidence="1">
    <location>
        <begin position="71"/>
        <end position="81"/>
    </location>
</feature>
<sequence>MDGQGSGRSNSNIAQEGHTSERIGKARLNLRQSSTAIGASRVHQTDRVHMHTVVQVETRTPDRSGATPRSEQLRGKSREEGAGTEPWRGLLEASGPPAPKRLEAPPKYPESPIGIGIRIGSGSGRLFVVIVCRGQNEGEVSRYVPPDVLVSNVQSLAIVTSHTRKTERKKNGSTSSRC</sequence>
<evidence type="ECO:0000256" key="1">
    <source>
        <dbReference type="SAM" id="MobiDB-lite"/>
    </source>
</evidence>
<dbReference type="EMBL" id="KE525341">
    <property type="protein sequence ID" value="KFB48506.1"/>
    <property type="molecule type" value="Genomic_DNA"/>
</dbReference>